<evidence type="ECO:0000256" key="5">
    <source>
        <dbReference type="ARBA" id="ARBA00023136"/>
    </source>
</evidence>
<proteinExistence type="inferred from homology"/>
<feature type="transmembrane region" description="Helical" evidence="6">
    <location>
        <begin position="235"/>
        <end position="253"/>
    </location>
</feature>
<evidence type="ECO:0000313" key="7">
    <source>
        <dbReference type="EMBL" id="QKG27127.1"/>
    </source>
</evidence>
<keyword evidence="8" id="KW-1185">Reference proteome</keyword>
<evidence type="ECO:0000256" key="6">
    <source>
        <dbReference type="RuleBase" id="RU363041"/>
    </source>
</evidence>
<feature type="transmembrane region" description="Helical" evidence="6">
    <location>
        <begin position="93"/>
        <end position="116"/>
    </location>
</feature>
<keyword evidence="6" id="KW-1003">Cell membrane</keyword>
<dbReference type="PANTHER" id="PTHR43701:SF2">
    <property type="entry name" value="MEMBRANE TRANSPORTER PROTEIN YJNA-RELATED"/>
    <property type="match status" value="1"/>
</dbReference>
<gene>
    <name evidence="7" type="ORF">ACTIVE_8780</name>
</gene>
<feature type="transmembrane region" description="Helical" evidence="6">
    <location>
        <begin position="140"/>
        <end position="166"/>
    </location>
</feature>
<dbReference type="GO" id="GO:0005886">
    <property type="term" value="C:plasma membrane"/>
    <property type="evidence" value="ECO:0007669"/>
    <property type="project" value="UniProtKB-SubCell"/>
</dbReference>
<evidence type="ECO:0000256" key="3">
    <source>
        <dbReference type="ARBA" id="ARBA00022692"/>
    </source>
</evidence>
<keyword evidence="4 6" id="KW-1133">Transmembrane helix</keyword>
<dbReference type="InterPro" id="IPR002781">
    <property type="entry name" value="TM_pro_TauE-like"/>
</dbReference>
<organism evidence="7 8">
    <name type="scientific">Actinomadura verrucosospora</name>
    <dbReference type="NCBI Taxonomy" id="46165"/>
    <lineage>
        <taxon>Bacteria</taxon>
        <taxon>Bacillati</taxon>
        <taxon>Actinomycetota</taxon>
        <taxon>Actinomycetes</taxon>
        <taxon>Streptosporangiales</taxon>
        <taxon>Thermomonosporaceae</taxon>
        <taxon>Actinomadura</taxon>
    </lineage>
</organism>
<accession>A0A7D4ACF0</accession>
<evidence type="ECO:0000313" key="8">
    <source>
        <dbReference type="Proteomes" id="UP000501240"/>
    </source>
</evidence>
<protein>
    <recommendedName>
        <fullName evidence="6">Probable membrane transporter protein</fullName>
    </recommendedName>
</protein>
<keyword evidence="3 6" id="KW-0812">Transmembrane</keyword>
<keyword evidence="5 6" id="KW-0472">Membrane</keyword>
<dbReference type="InterPro" id="IPR051598">
    <property type="entry name" value="TSUP/Inactive_protease-like"/>
</dbReference>
<dbReference type="AlphaFoldDB" id="A0A7D4ACF0"/>
<evidence type="ECO:0000256" key="4">
    <source>
        <dbReference type="ARBA" id="ARBA00022989"/>
    </source>
</evidence>
<sequence length="308" mass="30568">MTLALTLAAALAVGVLLGLLGGGGSILTVPILVYLAGAAPEPAIAMSLFVVGATSAVSVLPHARAGRVRWRTGALFGAAGMAGAYLGGRLASFVPGGVLLAAFGVMMAVTASTMLCRRPRPPDGAPGGAASRPRPIARTLLNGAAVGLVTGLIGAGGGFLIVPALALLGGLPMPAAVGTSLMVVSANSFAGLAGHLQSVRLDWGLTLALTAAAIAGSLAGSRLIGRVAPDRLRRIFGWFVVVMSVFVLSEQVPEAVRHALLGTPPGWGALTGTLLALATGASLLCRAVRSGGPTRRGAGRIREGVAES</sequence>
<dbReference type="Pfam" id="PF01925">
    <property type="entry name" value="TauE"/>
    <property type="match status" value="1"/>
</dbReference>
<dbReference type="Proteomes" id="UP000501240">
    <property type="component" value="Chromosome"/>
</dbReference>
<dbReference type="RefSeq" id="WP_173100462.1">
    <property type="nucleotide sequence ID" value="NZ_CP053892.1"/>
</dbReference>
<name>A0A7D4ACF0_ACTVE</name>
<feature type="transmembrane region" description="Helical" evidence="6">
    <location>
        <begin position="44"/>
        <end position="63"/>
    </location>
</feature>
<dbReference type="PANTHER" id="PTHR43701">
    <property type="entry name" value="MEMBRANE TRANSPORTER PROTEIN MJ0441-RELATED"/>
    <property type="match status" value="1"/>
</dbReference>
<evidence type="ECO:0000256" key="2">
    <source>
        <dbReference type="ARBA" id="ARBA00009142"/>
    </source>
</evidence>
<feature type="transmembrane region" description="Helical" evidence="6">
    <location>
        <begin position="70"/>
        <end position="87"/>
    </location>
</feature>
<feature type="transmembrane region" description="Helical" evidence="6">
    <location>
        <begin position="265"/>
        <end position="285"/>
    </location>
</feature>
<comment type="similarity">
    <text evidence="2 6">Belongs to the 4-toluene sulfonate uptake permease (TSUP) (TC 2.A.102) family.</text>
</comment>
<dbReference type="EMBL" id="CP053892">
    <property type="protein sequence ID" value="QKG27127.1"/>
    <property type="molecule type" value="Genomic_DNA"/>
</dbReference>
<evidence type="ECO:0000256" key="1">
    <source>
        <dbReference type="ARBA" id="ARBA00004141"/>
    </source>
</evidence>
<reference evidence="7 8" key="1">
    <citation type="submission" date="2020-05" db="EMBL/GenBank/DDBJ databases">
        <title>Actinomadura verrucosospora NRRL-B18236 (PFL_A860) Genome sequencing and assembly.</title>
        <authorList>
            <person name="Samborskyy M."/>
        </authorList>
    </citation>
    <scope>NUCLEOTIDE SEQUENCE [LARGE SCALE GENOMIC DNA]</scope>
    <source>
        <strain evidence="7 8">NRRL:B18236</strain>
    </source>
</reference>
<comment type="subcellular location">
    <subcellularLocation>
        <location evidence="6">Cell membrane</location>
        <topology evidence="6">Multi-pass membrane protein</topology>
    </subcellularLocation>
    <subcellularLocation>
        <location evidence="1">Membrane</location>
        <topology evidence="1">Multi-pass membrane protein</topology>
    </subcellularLocation>
</comment>
<feature type="transmembrane region" description="Helical" evidence="6">
    <location>
        <begin position="203"/>
        <end position="223"/>
    </location>
</feature>